<name>A0ABY4EH50_9BACI</name>
<keyword evidence="2" id="KW-1185">Reference proteome</keyword>
<evidence type="ECO:0000313" key="2">
    <source>
        <dbReference type="Proteomes" id="UP000831787"/>
    </source>
</evidence>
<dbReference type="EMBL" id="CP095073">
    <property type="protein sequence ID" value="UOQ43770.1"/>
    <property type="molecule type" value="Genomic_DNA"/>
</dbReference>
<accession>A0ABY4EH50</accession>
<gene>
    <name evidence="1" type="ORF">MUN89_18085</name>
</gene>
<evidence type="ECO:0000313" key="1">
    <source>
        <dbReference type="EMBL" id="UOQ43770.1"/>
    </source>
</evidence>
<organism evidence="1 2">
    <name type="scientific">Halobacillus salinarum</name>
    <dbReference type="NCBI Taxonomy" id="2932257"/>
    <lineage>
        <taxon>Bacteria</taxon>
        <taxon>Bacillati</taxon>
        <taxon>Bacillota</taxon>
        <taxon>Bacilli</taxon>
        <taxon>Bacillales</taxon>
        <taxon>Bacillaceae</taxon>
        <taxon>Halobacillus</taxon>
    </lineage>
</organism>
<dbReference type="RefSeq" id="WP_244709201.1">
    <property type="nucleotide sequence ID" value="NZ_CP095073.1"/>
</dbReference>
<dbReference type="Proteomes" id="UP000831787">
    <property type="component" value="Chromosome"/>
</dbReference>
<proteinExistence type="predicted"/>
<reference evidence="1 2" key="1">
    <citation type="submission" date="2022-04" db="EMBL/GenBank/DDBJ databases">
        <title>Halobacillus sp. isolated from saltern.</title>
        <authorList>
            <person name="Won M."/>
            <person name="Lee C.-M."/>
            <person name="Woen H.-Y."/>
            <person name="Kwon S.-W."/>
        </authorList>
    </citation>
    <scope>NUCLEOTIDE SEQUENCE [LARGE SCALE GENOMIC DNA]</scope>
    <source>
        <strain evidence="1 2">SSBR10-3</strain>
    </source>
</reference>
<protein>
    <submittedName>
        <fullName evidence="1">Uncharacterized protein</fullName>
    </submittedName>
</protein>
<sequence length="63" mass="6852">MGEIKAVSMKENSRSKEVVRIGAATSAFSTQESEKCIQDAVKTSQALLDKLAKLPKLSDKRAK</sequence>